<organism evidence="2 3">
    <name type="scientific">Cardiocondyla obscurior</name>
    <dbReference type="NCBI Taxonomy" id="286306"/>
    <lineage>
        <taxon>Eukaryota</taxon>
        <taxon>Metazoa</taxon>
        <taxon>Ecdysozoa</taxon>
        <taxon>Arthropoda</taxon>
        <taxon>Hexapoda</taxon>
        <taxon>Insecta</taxon>
        <taxon>Pterygota</taxon>
        <taxon>Neoptera</taxon>
        <taxon>Endopterygota</taxon>
        <taxon>Hymenoptera</taxon>
        <taxon>Apocrita</taxon>
        <taxon>Aculeata</taxon>
        <taxon>Formicoidea</taxon>
        <taxon>Formicidae</taxon>
        <taxon>Myrmicinae</taxon>
        <taxon>Cardiocondyla</taxon>
    </lineage>
</organism>
<gene>
    <name evidence="2" type="ORF">PUN28_012318</name>
</gene>
<keyword evidence="3" id="KW-1185">Reference proteome</keyword>
<proteinExistence type="predicted"/>
<dbReference type="Proteomes" id="UP001430953">
    <property type="component" value="Unassembled WGS sequence"/>
</dbReference>
<sequence length="206" mass="24206">MIESDNRCFLSFGLFHQSCERRINMDRTYVDKETGEDLIHSYYDCDICRSTDSTTVNDAETGEPEDSLVDHTAVRCHVRKVPFQIPKEVKEKATKRRHHMELEPVPTGASFGQINPVCLFLPAIIYFRWFLALLMLFEVVLHVWAHHKNKTLKNASVYFRSPFHDISAEFCALCQNEMCMNRVGKMHQIRMHKFLRQCNYMKRVVT</sequence>
<keyword evidence="1" id="KW-0472">Membrane</keyword>
<comment type="caution">
    <text evidence="2">The sequence shown here is derived from an EMBL/GenBank/DDBJ whole genome shotgun (WGS) entry which is preliminary data.</text>
</comment>
<protein>
    <recommendedName>
        <fullName evidence="4">C2H2-type domain-containing protein</fullName>
    </recommendedName>
</protein>
<keyword evidence="1" id="KW-0812">Transmembrane</keyword>
<name>A0AAW2FFX2_9HYME</name>
<dbReference type="AlphaFoldDB" id="A0AAW2FFX2"/>
<feature type="transmembrane region" description="Helical" evidence="1">
    <location>
        <begin position="126"/>
        <end position="145"/>
    </location>
</feature>
<evidence type="ECO:0000256" key="1">
    <source>
        <dbReference type="SAM" id="Phobius"/>
    </source>
</evidence>
<dbReference type="EMBL" id="JADYXP020000012">
    <property type="protein sequence ID" value="KAL0112995.1"/>
    <property type="molecule type" value="Genomic_DNA"/>
</dbReference>
<evidence type="ECO:0000313" key="3">
    <source>
        <dbReference type="Proteomes" id="UP001430953"/>
    </source>
</evidence>
<accession>A0AAW2FFX2</accession>
<keyword evidence="1" id="KW-1133">Transmembrane helix</keyword>
<reference evidence="2 3" key="1">
    <citation type="submission" date="2023-03" db="EMBL/GenBank/DDBJ databases">
        <title>High recombination rates correlate with genetic variation in Cardiocondyla obscurior ants.</title>
        <authorList>
            <person name="Errbii M."/>
        </authorList>
    </citation>
    <scope>NUCLEOTIDE SEQUENCE [LARGE SCALE GENOMIC DNA]</scope>
    <source>
        <strain evidence="2">Alpha-2009</strain>
        <tissue evidence="2">Whole body</tissue>
    </source>
</reference>
<evidence type="ECO:0008006" key="4">
    <source>
        <dbReference type="Google" id="ProtNLM"/>
    </source>
</evidence>
<evidence type="ECO:0000313" key="2">
    <source>
        <dbReference type="EMBL" id="KAL0112995.1"/>
    </source>
</evidence>